<feature type="region of interest" description="Disordered" evidence="8">
    <location>
        <begin position="305"/>
        <end position="326"/>
    </location>
</feature>
<dbReference type="PROSITE" id="PS00028">
    <property type="entry name" value="ZINC_FINGER_C2H2_1"/>
    <property type="match status" value="1"/>
</dbReference>
<dbReference type="GO" id="GO:0006351">
    <property type="term" value="P:DNA-templated transcription"/>
    <property type="evidence" value="ECO:0007669"/>
    <property type="project" value="InterPro"/>
</dbReference>
<feature type="compositionally biased region" description="Low complexity" evidence="8">
    <location>
        <begin position="83"/>
        <end position="97"/>
    </location>
</feature>
<dbReference type="Proteomes" id="UP000663193">
    <property type="component" value="Chromosome 21"/>
</dbReference>
<sequence length="989" mass="108976">MDHGDRFRQPGGMPQYQSLNQQSYNGAQNQLPVLPPLHNAAPYAPMSYGGHNSNPQTPHTPVTSAPNGSASMAHPPLRPLQPSPSSYMPMSSAYSQAPPLSTAGAHSNSHQLAPTQGMGLTHPSLYPHPPVLANQEPEPLHVVGQQGRRGVLPTHPGRPAPAAGKTPTNATKNAEGKYECPHCNKTYLHLKHLKRHLLRHTGERPYSCHLCKDTFSRSDILKRHFQKCSIRRGNPTGANHLQHAQNHLKNRQPTGPEQNSYLHNMPNTSMPYSDGGYSMGMPQMPPVGPNGFNDSLPSIANHQSMSARTSRSNSLIRPASGMDNENRRSMSQLEFQNRGLNFNDFRPDGLSNDYAAQQNQNASAVNGGNNHYNYEHPAAAAANNAMSNNGMPVKTEGADASNYGVQSLPNVEGLSNGQDSSLWRNGTFNEASHLMTSSTTSDDTPNDTLLGLFSPTPGFVDPSSAVDNWFLDRPMTNPLQQKTESLVAFCFPNAASLTPGSKEADAYNMLRGCLAGDNVRAFLHEYRHYHAHWPLVHAPTFDPLTATLGLVLAMCCIGAVYSDRVDAKDVRWLMDIVRAAVVRSSQICKLSQAEQHTGDLFQLTPAHIEELQSLMLLHAIFLWHGSQKQRQQVREEFGTIASIARRAGLLRPLPRGHPNSSALHQPGPVTGDEVNTWNWATWIENEKRTRLMCDILLLDACSTIFFNTQPQFDVHDFKIPLPADDAAWEARTAEDCASALGLRGQAAQINNVSGSRRAKQLGIEEALQVLYGAGHGRFPERATNVFGKFILIHALHNQIYNTQRQLLSRGSVSGTSTPPDGSATPPKAINEQAQQLLRSTFNALDSWKKIWDTDLAIQFPNNQPRTGFCRDGVHYYFLAQIFLRNSRPQEWAAPADLRCRQVFHLLKQIRNYVASDSAQKGIDVGSINTVADDYALADLTLNMRRLFTPIQDEPASATPDPQYVPPRYPNPAPLASRSTNSARNKYPDQ</sequence>
<evidence type="ECO:0000256" key="5">
    <source>
        <dbReference type="ARBA" id="ARBA00022833"/>
    </source>
</evidence>
<protein>
    <recommendedName>
        <fullName evidence="9">C2H2-type domain-containing protein</fullName>
    </recommendedName>
</protein>
<dbReference type="GO" id="GO:0005634">
    <property type="term" value="C:nucleus"/>
    <property type="evidence" value="ECO:0007669"/>
    <property type="project" value="UniProtKB-SubCell"/>
</dbReference>
<dbReference type="GO" id="GO:0008270">
    <property type="term" value="F:zinc ion binding"/>
    <property type="evidence" value="ECO:0007669"/>
    <property type="project" value="UniProtKB-KW"/>
</dbReference>
<name>A0A7U2IBJ1_PHANO</name>
<evidence type="ECO:0000256" key="6">
    <source>
        <dbReference type="ARBA" id="ARBA00023242"/>
    </source>
</evidence>
<dbReference type="EMBL" id="CP069043">
    <property type="protein sequence ID" value="QRD06834.1"/>
    <property type="molecule type" value="Genomic_DNA"/>
</dbReference>
<feature type="domain" description="C2H2-type" evidence="9">
    <location>
        <begin position="206"/>
        <end position="236"/>
    </location>
</feature>
<evidence type="ECO:0000313" key="10">
    <source>
        <dbReference type="EMBL" id="QRD06834.1"/>
    </source>
</evidence>
<evidence type="ECO:0000256" key="8">
    <source>
        <dbReference type="SAM" id="MobiDB-lite"/>
    </source>
</evidence>
<dbReference type="InterPro" id="IPR013087">
    <property type="entry name" value="Znf_C2H2_type"/>
</dbReference>
<keyword evidence="11" id="KW-1185">Reference proteome</keyword>
<feature type="compositionally biased region" description="Polar residues" evidence="8">
    <location>
        <begin position="305"/>
        <end position="315"/>
    </location>
</feature>
<dbReference type="Pfam" id="PF04082">
    <property type="entry name" value="Fungal_trans"/>
    <property type="match status" value="1"/>
</dbReference>
<keyword evidence="2" id="KW-0479">Metal-binding</keyword>
<evidence type="ECO:0000256" key="3">
    <source>
        <dbReference type="ARBA" id="ARBA00022737"/>
    </source>
</evidence>
<dbReference type="Gene3D" id="3.30.160.60">
    <property type="entry name" value="Classic Zinc Finger"/>
    <property type="match status" value="2"/>
</dbReference>
<keyword evidence="6" id="KW-0539">Nucleus</keyword>
<dbReference type="PANTHER" id="PTHR40626:SF12">
    <property type="entry name" value="RFEC"/>
    <property type="match status" value="1"/>
</dbReference>
<dbReference type="SMART" id="SM00355">
    <property type="entry name" value="ZnF_C2H2"/>
    <property type="match status" value="2"/>
</dbReference>
<dbReference type="PROSITE" id="PS50157">
    <property type="entry name" value="ZINC_FINGER_C2H2_2"/>
    <property type="match status" value="2"/>
</dbReference>
<dbReference type="OrthoDB" id="9439903at2759"/>
<dbReference type="PANTHER" id="PTHR40626">
    <property type="entry name" value="MIP31509P"/>
    <property type="match status" value="1"/>
</dbReference>
<dbReference type="SUPFAM" id="SSF57667">
    <property type="entry name" value="beta-beta-alpha zinc fingers"/>
    <property type="match status" value="1"/>
</dbReference>
<dbReference type="InterPro" id="IPR036236">
    <property type="entry name" value="Znf_C2H2_sf"/>
</dbReference>
<feature type="compositionally biased region" description="Polar residues" evidence="8">
    <location>
        <begin position="15"/>
        <end position="31"/>
    </location>
</feature>
<feature type="compositionally biased region" description="Polar residues" evidence="8">
    <location>
        <begin position="104"/>
        <end position="114"/>
    </location>
</feature>
<feature type="region of interest" description="Disordered" evidence="8">
    <location>
        <begin position="952"/>
        <end position="989"/>
    </location>
</feature>
<comment type="subcellular location">
    <subcellularLocation>
        <location evidence="1">Nucleus</location>
    </subcellularLocation>
</comment>
<dbReference type="InterPro" id="IPR007219">
    <property type="entry name" value="XnlR_reg_dom"/>
</dbReference>
<dbReference type="GO" id="GO:0000981">
    <property type="term" value="F:DNA-binding transcription factor activity, RNA polymerase II-specific"/>
    <property type="evidence" value="ECO:0007669"/>
    <property type="project" value="InterPro"/>
</dbReference>
<keyword evidence="4 7" id="KW-0863">Zinc-finger</keyword>
<dbReference type="AlphaFoldDB" id="A0A7U2IBJ1"/>
<evidence type="ECO:0000259" key="9">
    <source>
        <dbReference type="PROSITE" id="PS50157"/>
    </source>
</evidence>
<evidence type="ECO:0000256" key="2">
    <source>
        <dbReference type="ARBA" id="ARBA00022723"/>
    </source>
</evidence>
<feature type="region of interest" description="Disordered" evidence="8">
    <location>
        <begin position="1"/>
        <end position="174"/>
    </location>
</feature>
<evidence type="ECO:0000256" key="1">
    <source>
        <dbReference type="ARBA" id="ARBA00004123"/>
    </source>
</evidence>
<gene>
    <name evidence="10" type="ORF">JI435_127540</name>
</gene>
<keyword evidence="5" id="KW-0862">Zinc</keyword>
<dbReference type="GO" id="GO:0000978">
    <property type="term" value="F:RNA polymerase II cis-regulatory region sequence-specific DNA binding"/>
    <property type="evidence" value="ECO:0007669"/>
    <property type="project" value="InterPro"/>
</dbReference>
<organism evidence="10 11">
    <name type="scientific">Phaeosphaeria nodorum (strain SN15 / ATCC MYA-4574 / FGSC 10173)</name>
    <name type="common">Glume blotch fungus</name>
    <name type="synonym">Parastagonospora nodorum</name>
    <dbReference type="NCBI Taxonomy" id="321614"/>
    <lineage>
        <taxon>Eukaryota</taxon>
        <taxon>Fungi</taxon>
        <taxon>Dikarya</taxon>
        <taxon>Ascomycota</taxon>
        <taxon>Pezizomycotina</taxon>
        <taxon>Dothideomycetes</taxon>
        <taxon>Pleosporomycetidae</taxon>
        <taxon>Pleosporales</taxon>
        <taxon>Pleosporineae</taxon>
        <taxon>Phaeosphaeriaceae</taxon>
        <taxon>Parastagonospora</taxon>
    </lineage>
</organism>
<dbReference type="FunFam" id="3.30.160.60:FF:000100">
    <property type="entry name" value="Zinc finger 45-like"/>
    <property type="match status" value="1"/>
</dbReference>
<accession>A0A7U2IBJ1</accession>
<evidence type="ECO:0000313" key="11">
    <source>
        <dbReference type="Proteomes" id="UP000663193"/>
    </source>
</evidence>
<keyword evidence="3" id="KW-0677">Repeat</keyword>
<feature type="compositionally biased region" description="Polar residues" evidence="8">
    <location>
        <begin position="50"/>
        <end position="70"/>
    </location>
</feature>
<feature type="compositionally biased region" description="Pro residues" evidence="8">
    <location>
        <begin position="962"/>
        <end position="972"/>
    </location>
</feature>
<proteinExistence type="predicted"/>
<reference evidence="11" key="1">
    <citation type="journal article" date="2021" name="BMC Genomics">
        <title>Chromosome-level genome assembly and manually-curated proteome of model necrotroph Parastagonospora nodorum Sn15 reveals a genome-wide trove of candidate effector homologs, and redundancy of virulence-related functions within an accessory chromosome.</title>
        <authorList>
            <person name="Bertazzoni S."/>
            <person name="Jones D.A.B."/>
            <person name="Phan H.T."/>
            <person name="Tan K.-C."/>
            <person name="Hane J.K."/>
        </authorList>
    </citation>
    <scope>NUCLEOTIDE SEQUENCE [LARGE SCALE GENOMIC DNA]</scope>
    <source>
        <strain evidence="11">SN15 / ATCC MYA-4574 / FGSC 10173)</strain>
    </source>
</reference>
<dbReference type="CDD" id="cd12148">
    <property type="entry name" value="fungal_TF_MHR"/>
    <property type="match status" value="1"/>
</dbReference>
<evidence type="ECO:0000256" key="7">
    <source>
        <dbReference type="PROSITE-ProRule" id="PRU00042"/>
    </source>
</evidence>
<feature type="domain" description="C2H2-type" evidence="9">
    <location>
        <begin position="178"/>
        <end position="205"/>
    </location>
</feature>
<evidence type="ECO:0000256" key="4">
    <source>
        <dbReference type="ARBA" id="ARBA00022771"/>
    </source>
</evidence>
<dbReference type="VEuPathDB" id="FungiDB:JI435_127540"/>
<dbReference type="InterPro" id="IPR051059">
    <property type="entry name" value="VerF-like"/>
</dbReference>